<dbReference type="Gene3D" id="3.30.920.30">
    <property type="entry name" value="Hypothetical protein"/>
    <property type="match status" value="1"/>
</dbReference>
<evidence type="ECO:0000256" key="7">
    <source>
        <dbReference type="ARBA" id="ARBA00023016"/>
    </source>
</evidence>
<keyword evidence="6" id="KW-0694">RNA-binding</keyword>
<gene>
    <name evidence="8" type="ORF">MAG551_02290</name>
</gene>
<dbReference type="SUPFAM" id="SSF54786">
    <property type="entry name" value="YcfA/nrd intein domain"/>
    <property type="match status" value="1"/>
</dbReference>
<evidence type="ECO:0000256" key="5">
    <source>
        <dbReference type="ARBA" id="ARBA00022801"/>
    </source>
</evidence>
<evidence type="ECO:0000256" key="4">
    <source>
        <dbReference type="ARBA" id="ARBA00022759"/>
    </source>
</evidence>
<accession>A0A941W4M3</accession>
<dbReference type="InterPro" id="IPR038570">
    <property type="entry name" value="HicA_sf"/>
</dbReference>
<keyword evidence="4" id="KW-0255">Endonuclease</keyword>
<dbReference type="EMBL" id="JAANXD010000085">
    <property type="protein sequence ID" value="MBS1259223.1"/>
    <property type="molecule type" value="Genomic_DNA"/>
</dbReference>
<comment type="caution">
    <text evidence="8">The sequence shown here is derived from an EMBL/GenBank/DDBJ whole genome shotgun (WGS) entry which is preliminary data.</text>
</comment>
<evidence type="ECO:0000256" key="2">
    <source>
        <dbReference type="ARBA" id="ARBA00022649"/>
    </source>
</evidence>
<evidence type="ECO:0000256" key="1">
    <source>
        <dbReference type="ARBA" id="ARBA00006620"/>
    </source>
</evidence>
<keyword evidence="3" id="KW-0540">Nuclease</keyword>
<keyword evidence="2" id="KW-1277">Toxin-antitoxin system</keyword>
<evidence type="ECO:0000313" key="8">
    <source>
        <dbReference type="EMBL" id="MBS1259223.1"/>
    </source>
</evidence>
<proteinExistence type="inferred from homology"/>
<dbReference type="InterPro" id="IPR012933">
    <property type="entry name" value="HicA_mRNA_interferase"/>
</dbReference>
<dbReference type="GO" id="GO:0003729">
    <property type="term" value="F:mRNA binding"/>
    <property type="evidence" value="ECO:0007669"/>
    <property type="project" value="InterPro"/>
</dbReference>
<organism evidence="8 9">
    <name type="scientific">Candidatus Scalindua arabica</name>
    <dbReference type="NCBI Taxonomy" id="1127984"/>
    <lineage>
        <taxon>Bacteria</taxon>
        <taxon>Pseudomonadati</taxon>
        <taxon>Planctomycetota</taxon>
        <taxon>Candidatus Brocadiia</taxon>
        <taxon>Candidatus Brocadiales</taxon>
        <taxon>Candidatus Scalinduaceae</taxon>
        <taxon>Candidatus Scalindua</taxon>
    </lineage>
</organism>
<comment type="similarity">
    <text evidence="1">Belongs to the HicA mRNA interferase family.</text>
</comment>
<dbReference type="GO" id="GO:0016787">
    <property type="term" value="F:hydrolase activity"/>
    <property type="evidence" value="ECO:0007669"/>
    <property type="project" value="UniProtKB-KW"/>
</dbReference>
<dbReference type="Pfam" id="PF07927">
    <property type="entry name" value="HicA_toxin"/>
    <property type="match status" value="1"/>
</dbReference>
<reference evidence="8" key="1">
    <citation type="journal article" date="2021" name="ISME J.">
        <title>Fine-scale metabolic discontinuity in a stratified prokaryote microbiome of a Red Sea deep halocline.</title>
        <authorList>
            <person name="Michoud G."/>
            <person name="Ngugi D.K."/>
            <person name="Barozzi A."/>
            <person name="Merlino G."/>
            <person name="Calleja M.L."/>
            <person name="Delgado-Huertas A."/>
            <person name="Moran X.A.G."/>
            <person name="Daffonchio D."/>
        </authorList>
    </citation>
    <scope>NUCLEOTIDE SEQUENCE</scope>
    <source>
        <strain evidence="8">SuakinDeep_MAG55_1</strain>
    </source>
</reference>
<sequence>MKRNALIKYMKASGCEFVREGGRHSWWINPEMNKRSAVPRHIEIKDNLVRKICKDLGIKPMK</sequence>
<keyword evidence="5" id="KW-0378">Hydrolase</keyword>
<evidence type="ECO:0000256" key="3">
    <source>
        <dbReference type="ARBA" id="ARBA00022722"/>
    </source>
</evidence>
<keyword evidence="7" id="KW-0346">Stress response</keyword>
<evidence type="ECO:0000313" key="9">
    <source>
        <dbReference type="Proteomes" id="UP000722750"/>
    </source>
</evidence>
<evidence type="ECO:0008006" key="10">
    <source>
        <dbReference type="Google" id="ProtNLM"/>
    </source>
</evidence>
<dbReference type="GO" id="GO:0004519">
    <property type="term" value="F:endonuclease activity"/>
    <property type="evidence" value="ECO:0007669"/>
    <property type="project" value="UniProtKB-KW"/>
</dbReference>
<dbReference type="Proteomes" id="UP000722750">
    <property type="component" value="Unassembled WGS sequence"/>
</dbReference>
<dbReference type="AlphaFoldDB" id="A0A941W4M3"/>
<name>A0A941W4M3_9BACT</name>
<evidence type="ECO:0000256" key="6">
    <source>
        <dbReference type="ARBA" id="ARBA00022884"/>
    </source>
</evidence>
<protein>
    <recommendedName>
        <fullName evidence="10">Addiction module toxin, HicA family</fullName>
    </recommendedName>
</protein>